<evidence type="ECO:0000313" key="3">
    <source>
        <dbReference type="EMBL" id="PVI07240.1"/>
    </source>
</evidence>
<feature type="compositionally biased region" description="Polar residues" evidence="1">
    <location>
        <begin position="174"/>
        <end position="188"/>
    </location>
</feature>
<dbReference type="Proteomes" id="UP000244855">
    <property type="component" value="Unassembled WGS sequence"/>
</dbReference>
<keyword evidence="2" id="KW-1133">Transmembrane helix</keyword>
<feature type="region of interest" description="Disordered" evidence="1">
    <location>
        <begin position="165"/>
        <end position="280"/>
    </location>
</feature>
<gene>
    <name evidence="3" type="ORF">DM02DRAFT_649157</name>
</gene>
<feature type="compositionally biased region" description="Polar residues" evidence="1">
    <location>
        <begin position="205"/>
        <end position="226"/>
    </location>
</feature>
<organism evidence="3 4">
    <name type="scientific">Periconia macrospinosa</name>
    <dbReference type="NCBI Taxonomy" id="97972"/>
    <lineage>
        <taxon>Eukaryota</taxon>
        <taxon>Fungi</taxon>
        <taxon>Dikarya</taxon>
        <taxon>Ascomycota</taxon>
        <taxon>Pezizomycotina</taxon>
        <taxon>Dothideomycetes</taxon>
        <taxon>Pleosporomycetidae</taxon>
        <taxon>Pleosporales</taxon>
        <taxon>Massarineae</taxon>
        <taxon>Periconiaceae</taxon>
        <taxon>Periconia</taxon>
    </lineage>
</organism>
<protein>
    <submittedName>
        <fullName evidence="3">Uncharacterized protein</fullName>
    </submittedName>
</protein>
<dbReference type="AlphaFoldDB" id="A0A2V1ED12"/>
<sequence length="727" mass="80515">MDILQPDVIDLTLTPHFNNVCYECAQQSERQATRIVNFHDACYDFHFWDTKSFFGAVGFFRPQSIPGGLKWIPLARLSLLILDIFTLLAILSSACVATEATRPLVIKTGVLQGSQPDLKPALASETSMADNGSVTKAPTAYEAINDAMSSSHRILQAIEGQAPYDPVDEKDLTNGKQQTSQLRSIDQQTSREEDVGSPLMEAVRRSNSTRSQPQALHSSQASPSTPQRKENLRSPPQAYFSPHMSSQDGHAAATTRPSSAQSSRYSIATSPNTFGNAGPPLHCNQNMEAYFNHSFIPPQAGRNSPFGSPPGVGMQPFNPYGANIPYGLDGLRVNPKLLLARRNSPASSVMHSSSLSLAPSPRGTPSIRAPFEAGPRDVSYVIRGFDNEAGNLYAVCRAVPYLLGPKSMLDALATMRGAKLPNEAFVNNEGKVILDPKKLSFIDKALVFILFLLRSPLQDHDDSVRQLLSRFEYQQDALVVYKDMGTDKPPACTNIKVSDWGNMAIEWLYIGNPGNVSPDRPDAVTPWEKIQPYLQARGILNKYITKALYEQWILIPEEYLHLQLNEFVRSGEYEKLVQGRTTRNRSRRPTSRLGLTGNAIHYTPPSPSDPLEWGAKRFTHEHPCGKLVDYHDGRHDNALLSEARHASDEKEKKAHNADPGRSVAEDEKLCAPVRPRWRTKAWWKKIFKYFLIVLVVTGVVAGIGCGVYFHLSRQAPGGRMKNVVEGS</sequence>
<feature type="region of interest" description="Disordered" evidence="1">
    <location>
        <begin position="579"/>
        <end position="601"/>
    </location>
</feature>
<evidence type="ECO:0000313" key="4">
    <source>
        <dbReference type="Proteomes" id="UP000244855"/>
    </source>
</evidence>
<feature type="compositionally biased region" description="Polar residues" evidence="1">
    <location>
        <begin position="255"/>
        <end position="275"/>
    </location>
</feature>
<proteinExistence type="predicted"/>
<dbReference type="OrthoDB" id="3800555at2759"/>
<feature type="transmembrane region" description="Helical" evidence="2">
    <location>
        <begin position="686"/>
        <end position="711"/>
    </location>
</feature>
<dbReference type="EMBL" id="KZ805305">
    <property type="protein sequence ID" value="PVI07240.1"/>
    <property type="molecule type" value="Genomic_DNA"/>
</dbReference>
<reference evidence="3 4" key="1">
    <citation type="journal article" date="2018" name="Sci. Rep.">
        <title>Comparative genomics provides insights into the lifestyle and reveals functional heterogeneity of dark septate endophytic fungi.</title>
        <authorList>
            <person name="Knapp D.G."/>
            <person name="Nemeth J.B."/>
            <person name="Barry K."/>
            <person name="Hainaut M."/>
            <person name="Henrissat B."/>
            <person name="Johnson J."/>
            <person name="Kuo A."/>
            <person name="Lim J.H.P."/>
            <person name="Lipzen A."/>
            <person name="Nolan M."/>
            <person name="Ohm R.A."/>
            <person name="Tamas L."/>
            <person name="Grigoriev I.V."/>
            <person name="Spatafora J.W."/>
            <person name="Nagy L.G."/>
            <person name="Kovacs G.M."/>
        </authorList>
    </citation>
    <scope>NUCLEOTIDE SEQUENCE [LARGE SCALE GENOMIC DNA]</scope>
    <source>
        <strain evidence="3 4">DSE2036</strain>
    </source>
</reference>
<keyword evidence="4" id="KW-1185">Reference proteome</keyword>
<feature type="region of interest" description="Disordered" evidence="1">
    <location>
        <begin position="645"/>
        <end position="664"/>
    </location>
</feature>
<keyword evidence="2" id="KW-0472">Membrane</keyword>
<evidence type="ECO:0000256" key="2">
    <source>
        <dbReference type="SAM" id="Phobius"/>
    </source>
</evidence>
<accession>A0A2V1ED12</accession>
<keyword evidence="2" id="KW-0812">Transmembrane</keyword>
<evidence type="ECO:0000256" key="1">
    <source>
        <dbReference type="SAM" id="MobiDB-lite"/>
    </source>
</evidence>
<name>A0A2V1ED12_9PLEO</name>